<evidence type="ECO:0000256" key="3">
    <source>
        <dbReference type="PROSITE-ProRule" id="PRU00354"/>
    </source>
</evidence>
<dbReference type="Gene3D" id="3.40.50.150">
    <property type="entry name" value="Vaccinia Virus protein VP39"/>
    <property type="match status" value="1"/>
</dbReference>
<dbReference type="Gene3D" id="2.30.140.10">
    <property type="entry name" value="Spermidine synthase, tetramerisation domain"/>
    <property type="match status" value="1"/>
</dbReference>
<dbReference type="Pfam" id="PF01564">
    <property type="entry name" value="Spermine_synth"/>
    <property type="match status" value="1"/>
</dbReference>
<dbReference type="InterPro" id="IPR030373">
    <property type="entry name" value="PABS_CS"/>
</dbReference>
<comment type="similarity">
    <text evidence="1">Belongs to the spermidine/spermine synthase family.</text>
</comment>
<accession>A0A9P0J313</accession>
<protein>
    <recommendedName>
        <fullName evidence="4">PABS domain-containing protein</fullName>
    </recommendedName>
</protein>
<dbReference type="HAMAP" id="MF_00198">
    <property type="entry name" value="Spermidine_synth"/>
    <property type="match status" value="1"/>
</dbReference>
<dbReference type="AlphaFoldDB" id="A0A9P0J313"/>
<dbReference type="Proteomes" id="UP001154329">
    <property type="component" value="Chromosome 2"/>
</dbReference>
<dbReference type="InterPro" id="IPR001045">
    <property type="entry name" value="Spermi_synthase"/>
</dbReference>
<dbReference type="PROSITE" id="PS51006">
    <property type="entry name" value="PABS_2"/>
    <property type="match status" value="1"/>
</dbReference>
<dbReference type="GO" id="GO:0008295">
    <property type="term" value="P:spermidine biosynthetic process"/>
    <property type="evidence" value="ECO:0007669"/>
    <property type="project" value="TreeGrafter"/>
</dbReference>
<keyword evidence="2 3" id="KW-0808">Transferase</keyword>
<dbReference type="EMBL" id="OU899035">
    <property type="protein sequence ID" value="CAH1725225.1"/>
    <property type="molecule type" value="Genomic_DNA"/>
</dbReference>
<sequence length="168" mass="19072">MDHLQHGWFTESDTWPGAGLSLQVEKVLHKEKSPYQDIMVLQTKSFGKALILDNIIQCTEYDEFTYQEMISFLPLCSHPNPERVLVVGGGDGGVAREAVKHPKVLSVDVVEIDERVVKLSEQFLPFMACGFKHDKVTLHIEDGFEFMKNNVQQFDVIITDSSDPCWSE</sequence>
<evidence type="ECO:0000256" key="2">
    <source>
        <dbReference type="ARBA" id="ARBA00022679"/>
    </source>
</evidence>
<feature type="domain" description="PABS" evidence="4">
    <location>
        <begin position="6"/>
        <end position="168"/>
    </location>
</feature>
<dbReference type="SUPFAM" id="SSF53335">
    <property type="entry name" value="S-adenosyl-L-methionine-dependent methyltransferases"/>
    <property type="match status" value="1"/>
</dbReference>
<dbReference type="PANTHER" id="PTHR11558">
    <property type="entry name" value="SPERMIDINE/SPERMINE SYNTHASE"/>
    <property type="match status" value="1"/>
</dbReference>
<gene>
    <name evidence="5" type="ORF">APHIGO_LOCUS6352</name>
</gene>
<dbReference type="InterPro" id="IPR035246">
    <property type="entry name" value="Spermidine_synt_N"/>
</dbReference>
<dbReference type="Pfam" id="PF17284">
    <property type="entry name" value="Spermine_synt_N"/>
    <property type="match status" value="1"/>
</dbReference>
<evidence type="ECO:0000259" key="4">
    <source>
        <dbReference type="PROSITE" id="PS51006"/>
    </source>
</evidence>
<reference evidence="5" key="1">
    <citation type="submission" date="2022-02" db="EMBL/GenBank/DDBJ databases">
        <authorList>
            <person name="King R."/>
        </authorList>
    </citation>
    <scope>NUCLEOTIDE SEQUENCE</scope>
</reference>
<organism evidence="5 6">
    <name type="scientific">Aphis gossypii</name>
    <name type="common">Cotton aphid</name>
    <dbReference type="NCBI Taxonomy" id="80765"/>
    <lineage>
        <taxon>Eukaryota</taxon>
        <taxon>Metazoa</taxon>
        <taxon>Ecdysozoa</taxon>
        <taxon>Arthropoda</taxon>
        <taxon>Hexapoda</taxon>
        <taxon>Insecta</taxon>
        <taxon>Pterygota</taxon>
        <taxon>Neoptera</taxon>
        <taxon>Paraneoptera</taxon>
        <taxon>Hemiptera</taxon>
        <taxon>Sternorrhyncha</taxon>
        <taxon>Aphidomorpha</taxon>
        <taxon>Aphidoidea</taxon>
        <taxon>Aphididae</taxon>
        <taxon>Aphidini</taxon>
        <taxon>Aphis</taxon>
        <taxon>Aphis</taxon>
    </lineage>
</organism>
<dbReference type="FunFam" id="2.30.140.10:FF:000001">
    <property type="entry name" value="SPE3p Spermidine synthase"/>
    <property type="match status" value="1"/>
</dbReference>
<dbReference type="PROSITE" id="PS01330">
    <property type="entry name" value="PABS_1"/>
    <property type="match status" value="1"/>
</dbReference>
<dbReference type="InterPro" id="IPR037163">
    <property type="entry name" value="Spermidine_synt_N_sf"/>
</dbReference>
<name>A0A9P0J313_APHGO</name>
<feature type="active site" description="Proton acceptor" evidence="3">
    <location>
        <position position="160"/>
    </location>
</feature>
<reference evidence="5" key="2">
    <citation type="submission" date="2022-10" db="EMBL/GenBank/DDBJ databases">
        <authorList>
            <consortium name="ENA_rothamsted_submissions"/>
            <consortium name="culmorum"/>
            <person name="King R."/>
        </authorList>
    </citation>
    <scope>NUCLEOTIDE SEQUENCE</scope>
</reference>
<dbReference type="InterPro" id="IPR029063">
    <property type="entry name" value="SAM-dependent_MTases_sf"/>
</dbReference>
<keyword evidence="6" id="KW-1185">Reference proteome</keyword>
<dbReference type="InterPro" id="IPR030374">
    <property type="entry name" value="PABS"/>
</dbReference>
<dbReference type="GO" id="GO:0005829">
    <property type="term" value="C:cytosol"/>
    <property type="evidence" value="ECO:0007669"/>
    <property type="project" value="TreeGrafter"/>
</dbReference>
<evidence type="ECO:0000256" key="1">
    <source>
        <dbReference type="ARBA" id="ARBA00007867"/>
    </source>
</evidence>
<dbReference type="PANTHER" id="PTHR11558:SF11">
    <property type="entry name" value="SPERMIDINE SYNTHASE"/>
    <property type="match status" value="1"/>
</dbReference>
<keyword evidence="3" id="KW-0620">Polyamine biosynthesis</keyword>
<dbReference type="CDD" id="cd02440">
    <property type="entry name" value="AdoMet_MTases"/>
    <property type="match status" value="1"/>
</dbReference>
<evidence type="ECO:0000313" key="5">
    <source>
        <dbReference type="EMBL" id="CAH1725225.1"/>
    </source>
</evidence>
<evidence type="ECO:0000313" key="6">
    <source>
        <dbReference type="Proteomes" id="UP001154329"/>
    </source>
</evidence>
<proteinExistence type="inferred from homology"/>
<dbReference type="GO" id="GO:0004766">
    <property type="term" value="F:spermidine synthase activity"/>
    <property type="evidence" value="ECO:0007669"/>
    <property type="project" value="TreeGrafter"/>
</dbReference>